<comment type="caution">
    <text evidence="1">The sequence shown here is derived from an EMBL/GenBank/DDBJ whole genome shotgun (WGS) entry which is preliminary data.</text>
</comment>
<gene>
    <name evidence="1" type="ORF">IU514_02975</name>
</gene>
<accession>A0ABS0B3D7</accession>
<protein>
    <submittedName>
        <fullName evidence="1">DUF2971 domain-containing protein</fullName>
    </submittedName>
</protein>
<sequence length="215" mass="24638">MSNISVAEAVQRTEAMIQRRGLSANHPHAVTARNAARDGKFGSAEMYEALRLGMQAAIDHSSVCCFNRVWDDPRMWAQYADDHKGYCLAFELDGDWPEDAVPMPVKYSEERPEIDLAVDTMEDRDAAWHYVEGSIFTKSSHWRGEQEVRVFRHETPPGLLAFPPSALKAVYLGLQITPENRERLIAAIEQREQRIPAYQLHLHARRYAFELEQIN</sequence>
<dbReference type="Proteomes" id="UP001429984">
    <property type="component" value="Unassembled WGS sequence"/>
</dbReference>
<dbReference type="Pfam" id="PF11185">
    <property type="entry name" value="DUF2971"/>
    <property type="match status" value="1"/>
</dbReference>
<dbReference type="EMBL" id="JADLZT010000002">
    <property type="protein sequence ID" value="MBF6022984.1"/>
    <property type="molecule type" value="Genomic_DNA"/>
</dbReference>
<keyword evidence="2" id="KW-1185">Reference proteome</keyword>
<name>A0ABS0B3D7_9GAMM</name>
<reference evidence="1 2" key="1">
    <citation type="submission" date="2020-11" db="EMBL/GenBank/DDBJ databases">
        <title>Draft Genome Sequence and Secondary Metabolite Biosynthetic Potential of the Lysobacter niastensis Type strain DSM 18481.</title>
        <authorList>
            <person name="Turrini P."/>
            <person name="Artuso I."/>
            <person name="Tescari M."/>
            <person name="Lugli G.A."/>
            <person name="Frangipani E."/>
            <person name="Ventura M."/>
            <person name="Visca P."/>
        </authorList>
    </citation>
    <scope>NUCLEOTIDE SEQUENCE [LARGE SCALE GENOMIC DNA]</scope>
    <source>
        <strain evidence="1 2">DSM 18481</strain>
    </source>
</reference>
<evidence type="ECO:0000313" key="2">
    <source>
        <dbReference type="Proteomes" id="UP001429984"/>
    </source>
</evidence>
<organism evidence="1 2">
    <name type="scientific">Lysobacter niastensis</name>
    <dbReference type="NCBI Taxonomy" id="380629"/>
    <lineage>
        <taxon>Bacteria</taxon>
        <taxon>Pseudomonadati</taxon>
        <taxon>Pseudomonadota</taxon>
        <taxon>Gammaproteobacteria</taxon>
        <taxon>Lysobacterales</taxon>
        <taxon>Lysobacteraceae</taxon>
        <taxon>Lysobacter</taxon>
    </lineage>
</organism>
<proteinExistence type="predicted"/>
<evidence type="ECO:0000313" key="1">
    <source>
        <dbReference type="EMBL" id="MBF6022984.1"/>
    </source>
</evidence>
<dbReference type="InterPro" id="IPR021352">
    <property type="entry name" value="DUF2971"/>
</dbReference>